<sequence>KYKNLYPPTLKEVLNICSQKNIGVNIELKPNKGFEEANVVAITKLIKKHKFNCQYFFSSFDWFSVIKIRKLLPESHVGILIDSFDQKRNFTKMLNKCNEHNFFSCGFNITIISDEIIKICKNYGILVTVYSSQNIEKNEAEELWNLGVDSIFIDNPTSYKNMLE</sequence>
<proteinExistence type="predicted"/>
<gene>
    <name evidence="2" type="ORF">METZ01_LOCUS143314</name>
</gene>
<feature type="domain" description="GP-PDE" evidence="1">
    <location>
        <begin position="1"/>
        <end position="163"/>
    </location>
</feature>
<feature type="non-terminal residue" evidence="2">
    <location>
        <position position="1"/>
    </location>
</feature>
<dbReference type="GO" id="GO:0008081">
    <property type="term" value="F:phosphoric diester hydrolase activity"/>
    <property type="evidence" value="ECO:0007669"/>
    <property type="project" value="InterPro"/>
</dbReference>
<dbReference type="Pfam" id="PF03009">
    <property type="entry name" value="GDPD"/>
    <property type="match status" value="1"/>
</dbReference>
<protein>
    <recommendedName>
        <fullName evidence="1">GP-PDE domain-containing protein</fullName>
    </recommendedName>
</protein>
<organism evidence="2">
    <name type="scientific">marine metagenome</name>
    <dbReference type="NCBI Taxonomy" id="408172"/>
    <lineage>
        <taxon>unclassified sequences</taxon>
        <taxon>metagenomes</taxon>
        <taxon>ecological metagenomes</taxon>
    </lineage>
</organism>
<dbReference type="PROSITE" id="PS51704">
    <property type="entry name" value="GP_PDE"/>
    <property type="match status" value="1"/>
</dbReference>
<accession>A0A381ZMI1</accession>
<dbReference type="PANTHER" id="PTHR46211:SF14">
    <property type="entry name" value="GLYCEROPHOSPHODIESTER PHOSPHODIESTERASE"/>
    <property type="match status" value="1"/>
</dbReference>
<dbReference type="GO" id="GO:0006629">
    <property type="term" value="P:lipid metabolic process"/>
    <property type="evidence" value="ECO:0007669"/>
    <property type="project" value="InterPro"/>
</dbReference>
<dbReference type="AlphaFoldDB" id="A0A381ZMI1"/>
<dbReference type="SUPFAM" id="SSF51695">
    <property type="entry name" value="PLC-like phosphodiesterases"/>
    <property type="match status" value="1"/>
</dbReference>
<evidence type="ECO:0000313" key="2">
    <source>
        <dbReference type="EMBL" id="SVA90460.1"/>
    </source>
</evidence>
<dbReference type="Gene3D" id="3.20.20.190">
    <property type="entry name" value="Phosphatidylinositol (PI) phosphodiesterase"/>
    <property type="match status" value="1"/>
</dbReference>
<dbReference type="EMBL" id="UINC01021911">
    <property type="protein sequence ID" value="SVA90460.1"/>
    <property type="molecule type" value="Genomic_DNA"/>
</dbReference>
<evidence type="ECO:0000259" key="1">
    <source>
        <dbReference type="PROSITE" id="PS51704"/>
    </source>
</evidence>
<reference evidence="2" key="1">
    <citation type="submission" date="2018-05" db="EMBL/GenBank/DDBJ databases">
        <authorList>
            <person name="Lanie J.A."/>
            <person name="Ng W.-L."/>
            <person name="Kazmierczak K.M."/>
            <person name="Andrzejewski T.M."/>
            <person name="Davidsen T.M."/>
            <person name="Wayne K.J."/>
            <person name="Tettelin H."/>
            <person name="Glass J.I."/>
            <person name="Rusch D."/>
            <person name="Podicherti R."/>
            <person name="Tsui H.-C.T."/>
            <person name="Winkler M.E."/>
        </authorList>
    </citation>
    <scope>NUCLEOTIDE SEQUENCE</scope>
</reference>
<name>A0A381ZMI1_9ZZZZ</name>
<dbReference type="PANTHER" id="PTHR46211">
    <property type="entry name" value="GLYCEROPHOSPHORYL DIESTER PHOSPHODIESTERASE"/>
    <property type="match status" value="1"/>
</dbReference>
<dbReference type="InterPro" id="IPR030395">
    <property type="entry name" value="GP_PDE_dom"/>
</dbReference>
<dbReference type="InterPro" id="IPR017946">
    <property type="entry name" value="PLC-like_Pdiesterase_TIM-brl"/>
</dbReference>
<dbReference type="CDD" id="cd08556">
    <property type="entry name" value="GDPD"/>
    <property type="match status" value="1"/>
</dbReference>